<proteinExistence type="predicted"/>
<dbReference type="GO" id="GO:0005829">
    <property type="term" value="C:cytosol"/>
    <property type="evidence" value="ECO:0007669"/>
    <property type="project" value="TreeGrafter"/>
</dbReference>
<keyword evidence="3" id="KW-1185">Reference proteome</keyword>
<dbReference type="SUPFAM" id="SSF69618">
    <property type="entry name" value="HemD-like"/>
    <property type="match status" value="1"/>
</dbReference>
<dbReference type="Gene3D" id="3.40.50.10090">
    <property type="match status" value="2"/>
</dbReference>
<dbReference type="UniPathway" id="UPA00251">
    <property type="reaction ID" value="UER00320"/>
</dbReference>
<evidence type="ECO:0000313" key="2">
    <source>
        <dbReference type="EMBL" id="QSL64463.1"/>
    </source>
</evidence>
<dbReference type="InterPro" id="IPR036108">
    <property type="entry name" value="4pyrrol_syn_uPrphyn_synt_sf"/>
</dbReference>
<evidence type="ECO:0000313" key="3">
    <source>
        <dbReference type="Proteomes" id="UP000663699"/>
    </source>
</evidence>
<dbReference type="CDD" id="cd06578">
    <property type="entry name" value="HemD"/>
    <property type="match status" value="1"/>
</dbReference>
<sequence>MASPGDNYEQTFKRYNFYTIFLPVLTCSYINQDDLIQLLQSSPYNTYSGLIFTSRNAILAFRESILSIDKEEYQKILSMTVYTVGPSCHREAISLGFSEVYGKESGNAEDLSNFIISYHKNKNPVLFLGGERRMDTLRKRLSSSCITLRELAIYKMNEVIGFENNFSKIIYNKGLNIDWIVFFSPYGSDIVMKYIKNEDLSKFKIATIGFTTSRHLNDKWNIKTNVMSQSPQAISLLKGILDYEENTIEG</sequence>
<reference evidence="2" key="1">
    <citation type="submission" date="2020-06" db="EMBL/GenBank/DDBJ databases">
        <title>Genomes of multiple members of Pneumocystis genus reveal paths to human pathogen Pneumocystis jirovecii.</title>
        <authorList>
            <person name="Cisse O.H."/>
            <person name="Ma L."/>
            <person name="Dekker J."/>
            <person name="Khil P."/>
            <person name="Jo J."/>
            <person name="Brenchley J."/>
            <person name="Blair R."/>
            <person name="Pahar B."/>
            <person name="Chabe M."/>
            <person name="Van Rompay K.A."/>
            <person name="Keesler R."/>
            <person name="Sukura A."/>
            <person name="Hirsch V."/>
            <person name="Kutty G."/>
            <person name="Liu Y."/>
            <person name="Peng L."/>
            <person name="Chen J."/>
            <person name="Song J."/>
            <person name="Weissenbacher-Lang C."/>
            <person name="Xu J."/>
            <person name="Upham N.S."/>
            <person name="Stajich J.E."/>
            <person name="Cuomo C.A."/>
            <person name="Cushion M.T."/>
            <person name="Kovacs J.A."/>
        </authorList>
    </citation>
    <scope>NUCLEOTIDE SEQUENCE</scope>
    <source>
        <strain evidence="2">2A</strain>
    </source>
</reference>
<organism evidence="2 3">
    <name type="scientific">Pneumocystis wakefieldiae</name>
    <dbReference type="NCBI Taxonomy" id="38082"/>
    <lineage>
        <taxon>Eukaryota</taxon>
        <taxon>Fungi</taxon>
        <taxon>Dikarya</taxon>
        <taxon>Ascomycota</taxon>
        <taxon>Taphrinomycotina</taxon>
        <taxon>Pneumocystomycetes</taxon>
        <taxon>Pneumocystaceae</taxon>
        <taxon>Pneumocystis</taxon>
    </lineage>
</organism>
<dbReference type="InterPro" id="IPR003754">
    <property type="entry name" value="4pyrrol_synth_uPrphyn_synth"/>
</dbReference>
<dbReference type="OrthoDB" id="5595751at2759"/>
<protein>
    <recommendedName>
        <fullName evidence="1">Tetrapyrrole biosynthesis uroporphyrinogen III synthase domain-containing protein</fullName>
    </recommendedName>
</protein>
<dbReference type="Proteomes" id="UP000663699">
    <property type="component" value="Chromosome 2"/>
</dbReference>
<dbReference type="GO" id="GO:0006782">
    <property type="term" value="P:protoporphyrinogen IX biosynthetic process"/>
    <property type="evidence" value="ECO:0007669"/>
    <property type="project" value="UniProtKB-UniPathway"/>
</dbReference>
<dbReference type="InterPro" id="IPR039793">
    <property type="entry name" value="UROS/Hem4"/>
</dbReference>
<feature type="domain" description="Tetrapyrrole biosynthesis uroporphyrinogen III synthase" evidence="1">
    <location>
        <begin position="7"/>
        <end position="237"/>
    </location>
</feature>
<dbReference type="EMBL" id="CP054533">
    <property type="protein sequence ID" value="QSL64463.1"/>
    <property type="molecule type" value="Genomic_DNA"/>
</dbReference>
<dbReference type="Pfam" id="PF02602">
    <property type="entry name" value="HEM4"/>
    <property type="match status" value="1"/>
</dbReference>
<accession>A0A899FUX3</accession>
<dbReference type="GO" id="GO:0006780">
    <property type="term" value="P:uroporphyrinogen III biosynthetic process"/>
    <property type="evidence" value="ECO:0007669"/>
    <property type="project" value="InterPro"/>
</dbReference>
<evidence type="ECO:0000259" key="1">
    <source>
        <dbReference type="Pfam" id="PF02602"/>
    </source>
</evidence>
<dbReference type="AlphaFoldDB" id="A0A899FUX3"/>
<dbReference type="PANTHER" id="PTHR12390">
    <property type="entry name" value="UROPORPHYRINOGEN III SYNTHASE"/>
    <property type="match status" value="1"/>
</dbReference>
<dbReference type="GO" id="GO:0004852">
    <property type="term" value="F:uroporphyrinogen-III synthase activity"/>
    <property type="evidence" value="ECO:0007669"/>
    <property type="project" value="InterPro"/>
</dbReference>
<name>A0A899FUX3_9ASCO</name>
<gene>
    <name evidence="2" type="ORF">MERGE_001764</name>
</gene>
<dbReference type="PANTHER" id="PTHR12390:SF0">
    <property type="entry name" value="UROPORPHYRINOGEN-III SYNTHASE"/>
    <property type="match status" value="1"/>
</dbReference>